<dbReference type="EMBL" id="VYZJ01003097">
    <property type="protein sequence ID" value="NWR25405.1"/>
    <property type="molecule type" value="Genomic_DNA"/>
</dbReference>
<protein>
    <submittedName>
        <fullName evidence="2">H17B6 dehydrogenase</fullName>
    </submittedName>
</protein>
<sequence length="115" mass="13066">RRELRPFGVQVSIIEPGGFRTGMIDPGPLVKGFVRLWERLPAETQAAYGRHYVDKYARSTTLLHRLSSSRLSHVTGAMTHALLSRWPRSRYAAGWDARLIFLPLSYCPAWLTDAI</sequence>
<dbReference type="PANTHER" id="PTHR43313">
    <property type="entry name" value="SHORT-CHAIN DEHYDROGENASE/REDUCTASE FAMILY 9C"/>
    <property type="match status" value="1"/>
</dbReference>
<dbReference type="AlphaFoldDB" id="A0A7K4VSY4"/>
<evidence type="ECO:0000313" key="3">
    <source>
        <dbReference type="Proteomes" id="UP000580681"/>
    </source>
</evidence>
<accession>A0A7K4VSY4</accession>
<dbReference type="SUPFAM" id="SSF51735">
    <property type="entry name" value="NAD(P)-binding Rossmann-fold domains"/>
    <property type="match status" value="1"/>
</dbReference>
<organism evidence="2 3">
    <name type="scientific">Emberiza fucata</name>
    <dbReference type="NCBI Taxonomy" id="337179"/>
    <lineage>
        <taxon>Eukaryota</taxon>
        <taxon>Metazoa</taxon>
        <taxon>Chordata</taxon>
        <taxon>Craniata</taxon>
        <taxon>Vertebrata</taxon>
        <taxon>Euteleostomi</taxon>
        <taxon>Archelosauria</taxon>
        <taxon>Archosauria</taxon>
        <taxon>Dinosauria</taxon>
        <taxon>Saurischia</taxon>
        <taxon>Theropoda</taxon>
        <taxon>Coelurosauria</taxon>
        <taxon>Aves</taxon>
        <taxon>Neognathae</taxon>
        <taxon>Neoaves</taxon>
        <taxon>Telluraves</taxon>
        <taxon>Australaves</taxon>
        <taxon>Passeriformes</taxon>
        <taxon>Passeroidea</taxon>
        <taxon>Fringillidae</taxon>
        <taxon>Emberizinae</taxon>
        <taxon>Emberizini</taxon>
        <taxon>Emberiza</taxon>
    </lineage>
</organism>
<feature type="non-terminal residue" evidence="2">
    <location>
        <position position="115"/>
    </location>
</feature>
<evidence type="ECO:0000256" key="1">
    <source>
        <dbReference type="ARBA" id="ARBA00006484"/>
    </source>
</evidence>
<name>A0A7K4VSY4_9EMBE</name>
<dbReference type="PANTHER" id="PTHR43313:SF50">
    <property type="entry name" value="GH26015P"/>
    <property type="match status" value="1"/>
</dbReference>
<evidence type="ECO:0000313" key="2">
    <source>
        <dbReference type="EMBL" id="NWR25405.1"/>
    </source>
</evidence>
<keyword evidence="3" id="KW-1185">Reference proteome</keyword>
<dbReference type="Gene3D" id="3.40.50.720">
    <property type="entry name" value="NAD(P)-binding Rossmann-like Domain"/>
    <property type="match status" value="1"/>
</dbReference>
<dbReference type="GO" id="GO:0008202">
    <property type="term" value="P:steroid metabolic process"/>
    <property type="evidence" value="ECO:0007669"/>
    <property type="project" value="TreeGrafter"/>
</dbReference>
<comment type="caution">
    <text evidence="2">The sequence shown here is derived from an EMBL/GenBank/DDBJ whole genome shotgun (WGS) entry which is preliminary data.</text>
</comment>
<dbReference type="InterPro" id="IPR036291">
    <property type="entry name" value="NAD(P)-bd_dom_sf"/>
</dbReference>
<reference evidence="2 3" key="1">
    <citation type="submission" date="2019-09" db="EMBL/GenBank/DDBJ databases">
        <title>Bird 10,000 Genomes (B10K) Project - Family phase.</title>
        <authorList>
            <person name="Zhang G."/>
        </authorList>
    </citation>
    <scope>NUCLEOTIDE SEQUENCE [LARGE SCALE GENOMIC DNA]</scope>
    <source>
        <strain evidence="2">B10K-DU-015-11</strain>
        <tissue evidence="2">Mixed tissue sample</tissue>
    </source>
</reference>
<feature type="non-terminal residue" evidence="2">
    <location>
        <position position="1"/>
    </location>
</feature>
<comment type="similarity">
    <text evidence="1">Belongs to the short-chain dehydrogenases/reductases (SDR) family.</text>
</comment>
<gene>
    <name evidence="2" type="primary">Hsd17b6</name>
    <name evidence="2" type="ORF">EMBFUC_R11080</name>
</gene>
<dbReference type="GO" id="GO:0016491">
    <property type="term" value="F:oxidoreductase activity"/>
    <property type="evidence" value="ECO:0007669"/>
    <property type="project" value="TreeGrafter"/>
</dbReference>
<proteinExistence type="inferred from homology"/>
<dbReference type="Proteomes" id="UP000580681">
    <property type="component" value="Unassembled WGS sequence"/>
</dbReference>